<evidence type="ECO:0000256" key="2">
    <source>
        <dbReference type="SAM" id="SignalP"/>
    </source>
</evidence>
<evidence type="ECO:0000313" key="4">
    <source>
        <dbReference type="Proteomes" id="UP000184222"/>
    </source>
</evidence>
<keyword evidence="2" id="KW-0732">Signal</keyword>
<feature type="region of interest" description="Disordered" evidence="1">
    <location>
        <begin position="49"/>
        <end position="104"/>
    </location>
</feature>
<keyword evidence="4" id="KW-1185">Reference proteome</keyword>
<dbReference type="STRING" id="573570.F7310_00180"/>
<evidence type="ECO:0000313" key="3">
    <source>
        <dbReference type="EMBL" id="API85865.1"/>
    </source>
</evidence>
<evidence type="ECO:0000256" key="1">
    <source>
        <dbReference type="SAM" id="MobiDB-lite"/>
    </source>
</evidence>
<dbReference type="OrthoDB" id="5292716at2"/>
<sequence length="328" mass="36762">MRNTNVHKYIIILFAGLCFATPADAITKQEAQEKYLEYKKLAEKYKKLAEQSEPDNTTTKEQDNTTASTETKTEAKPKAKSTKPEQKVLKDSKKEDKKEESPWKGTSIGLGGSIVTGNSATTNINVGININYNPTEQWQNNLLFNYLYSHDDTVSDKSGVRVNRAQLSAKTSWDFDKVNGVYGNLNFLRDELDIFSYVLMESGGYKRVLYKNDNMSLNLTAGPSLTQNKLASTGQFSNGVGAQSGLQYVWNFTENSSFKEDFIVNYSYQNNNTINPNVFIYQSNSILSAKLYKNLSLQLQFQLNGTNVTQPGKQPITTITSTALAYEI</sequence>
<dbReference type="RefSeq" id="WP_072711066.1">
    <property type="nucleotide sequence ID" value="NZ_CP016796.1"/>
</dbReference>
<feature type="chain" id="PRO_5012589029" description="DUF481 domain-containing protein" evidence="2">
    <location>
        <begin position="26"/>
        <end position="328"/>
    </location>
</feature>
<dbReference type="InterPro" id="IPR007433">
    <property type="entry name" value="DUF481"/>
</dbReference>
<dbReference type="AlphaFoldDB" id="A0A1L4BPU6"/>
<protein>
    <recommendedName>
        <fullName evidence="5">DUF481 domain-containing protein</fullName>
    </recommendedName>
</protein>
<evidence type="ECO:0008006" key="5">
    <source>
        <dbReference type="Google" id="ProtNLM"/>
    </source>
</evidence>
<dbReference type="Proteomes" id="UP000184222">
    <property type="component" value="Chromosome"/>
</dbReference>
<dbReference type="KEGG" id="frx:F7310_00180"/>
<feature type="signal peptide" evidence="2">
    <location>
        <begin position="1"/>
        <end position="25"/>
    </location>
</feature>
<dbReference type="Pfam" id="PF04338">
    <property type="entry name" value="DUF481"/>
    <property type="match status" value="1"/>
</dbReference>
<reference evidence="3 4" key="1">
    <citation type="journal article" date="2016" name="Appl. Environ. Microbiol.">
        <title>Whole genome relationships among Francisella bacteria of diverse origin define new species and provide specific regions for detection.</title>
        <authorList>
            <person name="Challacombe J.F."/>
            <person name="Petersen J.M."/>
            <person name="Gallegos-Graves V."/>
            <person name="Hodge D."/>
            <person name="Pillai S."/>
            <person name="Kuske C.R."/>
        </authorList>
    </citation>
    <scope>NUCLEOTIDE SEQUENCE [LARGE SCALE GENOMIC DNA]</scope>
    <source>
        <strain evidence="4">TX07-7310</strain>
    </source>
</reference>
<organism evidence="3 4">
    <name type="scientific">Francisella uliginis</name>
    <dbReference type="NCBI Taxonomy" id="573570"/>
    <lineage>
        <taxon>Bacteria</taxon>
        <taxon>Pseudomonadati</taxon>
        <taxon>Pseudomonadota</taxon>
        <taxon>Gammaproteobacteria</taxon>
        <taxon>Thiotrichales</taxon>
        <taxon>Francisellaceae</taxon>
        <taxon>Francisella</taxon>
    </lineage>
</organism>
<dbReference type="SUPFAM" id="SSF56935">
    <property type="entry name" value="Porins"/>
    <property type="match status" value="1"/>
</dbReference>
<proteinExistence type="predicted"/>
<name>A0A1L4BPU6_9GAMM</name>
<gene>
    <name evidence="3" type="ORF">F7310_00180</name>
</gene>
<dbReference type="EMBL" id="CP016796">
    <property type="protein sequence ID" value="API85865.1"/>
    <property type="molecule type" value="Genomic_DNA"/>
</dbReference>
<accession>A0A1L4BPU6</accession>
<feature type="compositionally biased region" description="Basic and acidic residues" evidence="1">
    <location>
        <begin position="71"/>
        <end position="102"/>
    </location>
</feature>